<evidence type="ECO:0000313" key="2">
    <source>
        <dbReference type="EMBL" id="KAG0144853.1"/>
    </source>
</evidence>
<feature type="region of interest" description="Disordered" evidence="1">
    <location>
        <begin position="162"/>
        <end position="181"/>
    </location>
</feature>
<proteinExistence type="predicted"/>
<comment type="caution">
    <text evidence="2">The sequence shown here is derived from an EMBL/GenBank/DDBJ whole genome shotgun (WGS) entry which is preliminary data.</text>
</comment>
<accession>A0A9P6NF82</accession>
<reference evidence="2" key="1">
    <citation type="submission" date="2013-11" db="EMBL/GenBank/DDBJ databases">
        <title>Genome sequence of the fusiform rust pathogen reveals effectors for host alternation and coevolution with pine.</title>
        <authorList>
            <consortium name="DOE Joint Genome Institute"/>
            <person name="Smith K."/>
            <person name="Pendleton A."/>
            <person name="Kubisiak T."/>
            <person name="Anderson C."/>
            <person name="Salamov A."/>
            <person name="Aerts A."/>
            <person name="Riley R."/>
            <person name="Clum A."/>
            <person name="Lindquist E."/>
            <person name="Ence D."/>
            <person name="Campbell M."/>
            <person name="Kronenberg Z."/>
            <person name="Feau N."/>
            <person name="Dhillon B."/>
            <person name="Hamelin R."/>
            <person name="Burleigh J."/>
            <person name="Smith J."/>
            <person name="Yandell M."/>
            <person name="Nelson C."/>
            <person name="Grigoriev I."/>
            <person name="Davis J."/>
        </authorList>
    </citation>
    <scope>NUCLEOTIDE SEQUENCE</scope>
    <source>
        <strain evidence="2">G11</strain>
    </source>
</reference>
<name>A0A9P6NF82_9BASI</name>
<sequence>MIRAFDSRARAGTSYHPLTVGVTARGGPKGFSGYPPYEFAGQTRNFQAMLGGEDSHSSCVQMCWVRALNFATLARENFFAHWLRGVIRSLERKSPHSSGGLGIIHARLTFENGMRISQPVQWMADCRTKLMFGEEVLETEGPNGLSVHKSLEHYTGLIPVRQYSSKEGPRPGLESGDCSEL</sequence>
<protein>
    <submittedName>
        <fullName evidence="2">Uncharacterized protein</fullName>
    </submittedName>
</protein>
<dbReference type="AlphaFoldDB" id="A0A9P6NF82"/>
<evidence type="ECO:0000313" key="3">
    <source>
        <dbReference type="Proteomes" id="UP000886653"/>
    </source>
</evidence>
<evidence type="ECO:0000256" key="1">
    <source>
        <dbReference type="SAM" id="MobiDB-lite"/>
    </source>
</evidence>
<gene>
    <name evidence="2" type="ORF">CROQUDRAFT_94526</name>
</gene>
<keyword evidence="3" id="KW-1185">Reference proteome</keyword>
<organism evidence="2 3">
    <name type="scientific">Cronartium quercuum f. sp. fusiforme G11</name>
    <dbReference type="NCBI Taxonomy" id="708437"/>
    <lineage>
        <taxon>Eukaryota</taxon>
        <taxon>Fungi</taxon>
        <taxon>Dikarya</taxon>
        <taxon>Basidiomycota</taxon>
        <taxon>Pucciniomycotina</taxon>
        <taxon>Pucciniomycetes</taxon>
        <taxon>Pucciniales</taxon>
        <taxon>Coleosporiaceae</taxon>
        <taxon>Cronartium</taxon>
    </lineage>
</organism>
<dbReference type="EMBL" id="MU167287">
    <property type="protein sequence ID" value="KAG0144853.1"/>
    <property type="molecule type" value="Genomic_DNA"/>
</dbReference>
<dbReference type="Proteomes" id="UP000886653">
    <property type="component" value="Unassembled WGS sequence"/>
</dbReference>